<dbReference type="Pfam" id="PF08501">
    <property type="entry name" value="Shikimate_dh_N"/>
    <property type="match status" value="1"/>
</dbReference>
<dbReference type="AlphaFoldDB" id="A0AAV5RD83"/>
<reference evidence="2 3" key="1">
    <citation type="journal article" date="2023" name="Elife">
        <title>Identification of key yeast species and microbe-microbe interactions impacting larval growth of Drosophila in the wild.</title>
        <authorList>
            <person name="Mure A."/>
            <person name="Sugiura Y."/>
            <person name="Maeda R."/>
            <person name="Honda K."/>
            <person name="Sakurai N."/>
            <person name="Takahashi Y."/>
            <person name="Watada M."/>
            <person name="Katoh T."/>
            <person name="Gotoh A."/>
            <person name="Gotoh Y."/>
            <person name="Taniguchi I."/>
            <person name="Nakamura K."/>
            <person name="Hayashi T."/>
            <person name="Katayama T."/>
            <person name="Uemura T."/>
            <person name="Hattori Y."/>
        </authorList>
    </citation>
    <scope>NUCLEOTIDE SEQUENCE [LARGE SCALE GENOMIC DNA]</scope>
    <source>
        <strain evidence="2 3">SB-73</strain>
    </source>
</reference>
<dbReference type="Gene3D" id="3.40.50.720">
    <property type="entry name" value="NAD(P)-binding Rossmann-like Domain"/>
    <property type="match status" value="1"/>
</dbReference>
<dbReference type="Gene3D" id="3.40.50.10860">
    <property type="entry name" value="Leucine Dehydrogenase, chain A, domain 1"/>
    <property type="match status" value="1"/>
</dbReference>
<dbReference type="PANTHER" id="PTHR21089:SF1">
    <property type="entry name" value="BIFUNCTIONAL 3-DEHYDROQUINATE DEHYDRATASE_SHIKIMATE DEHYDROGENASE, CHLOROPLASTIC"/>
    <property type="match status" value="1"/>
</dbReference>
<accession>A0AAV5RD83</accession>
<keyword evidence="3" id="KW-1185">Reference proteome</keyword>
<name>A0AAV5RD83_STABA</name>
<feature type="domain" description="Shikimate dehydrogenase substrate binding N-terminal" evidence="1">
    <location>
        <begin position="25"/>
        <end position="95"/>
    </location>
</feature>
<evidence type="ECO:0000313" key="3">
    <source>
        <dbReference type="Proteomes" id="UP001362899"/>
    </source>
</evidence>
<dbReference type="GO" id="GO:0004764">
    <property type="term" value="F:shikimate 3-dehydrogenase (NADP+) activity"/>
    <property type="evidence" value="ECO:0007669"/>
    <property type="project" value="InterPro"/>
</dbReference>
<dbReference type="PANTHER" id="PTHR21089">
    <property type="entry name" value="SHIKIMATE DEHYDROGENASE"/>
    <property type="match status" value="1"/>
</dbReference>
<dbReference type="SUPFAM" id="SSF51735">
    <property type="entry name" value="NAD(P)-binding Rossmann-fold domains"/>
    <property type="match status" value="1"/>
</dbReference>
<sequence length="284" mass="29515">MAQDNFRSILTGSFSTPCAGNPTVAMIESGFKAAGLDARYINCDVKPENLGDAVRGARAQEWAGFNCSIPHKVAIIQHLDDLADSARLIGAVNCVKIESNGKLIGNNTDGQGFLASLKSVIEPAGKNVLLMGAGGAARAIAVELGLAKAAHISIYNVELAAAEEVAGIVNKNTSCKADAHLWTEDIKVPEGIDIVINATSIGFGDAEAIGKIDVSTLNKKHIVADVIPNPPNTKLLRSAAAQGCTTLHGLGMLVNQGKIGMDIFLGKELSADVMTATLKDIFGA</sequence>
<dbReference type="GO" id="GO:0019632">
    <property type="term" value="P:shikimate metabolic process"/>
    <property type="evidence" value="ECO:0007669"/>
    <property type="project" value="TreeGrafter"/>
</dbReference>
<dbReference type="InterPro" id="IPR022893">
    <property type="entry name" value="Shikimate_DH_fam"/>
</dbReference>
<gene>
    <name evidence="2" type="ORF">DASB73_000610</name>
</gene>
<evidence type="ECO:0000313" key="2">
    <source>
        <dbReference type="EMBL" id="GMM49103.1"/>
    </source>
</evidence>
<dbReference type="InterPro" id="IPR013708">
    <property type="entry name" value="Shikimate_DH-bd_N"/>
</dbReference>
<proteinExistence type="predicted"/>
<dbReference type="InterPro" id="IPR046346">
    <property type="entry name" value="Aminoacid_DH-like_N_sf"/>
</dbReference>
<dbReference type="InterPro" id="IPR036291">
    <property type="entry name" value="NAD(P)-bd_dom_sf"/>
</dbReference>
<evidence type="ECO:0000259" key="1">
    <source>
        <dbReference type="Pfam" id="PF08501"/>
    </source>
</evidence>
<protein>
    <recommendedName>
        <fullName evidence="1">Shikimate dehydrogenase substrate binding N-terminal domain-containing protein</fullName>
    </recommendedName>
</protein>
<dbReference type="EMBL" id="BTGC01000001">
    <property type="protein sequence ID" value="GMM49103.1"/>
    <property type="molecule type" value="Genomic_DNA"/>
</dbReference>
<dbReference type="GO" id="GO:0009423">
    <property type="term" value="P:chorismate biosynthetic process"/>
    <property type="evidence" value="ECO:0007669"/>
    <property type="project" value="TreeGrafter"/>
</dbReference>
<comment type="caution">
    <text evidence="2">The sequence shown here is derived from an EMBL/GenBank/DDBJ whole genome shotgun (WGS) entry which is preliminary data.</text>
</comment>
<dbReference type="SUPFAM" id="SSF53223">
    <property type="entry name" value="Aminoacid dehydrogenase-like, N-terminal domain"/>
    <property type="match status" value="1"/>
</dbReference>
<dbReference type="Proteomes" id="UP001362899">
    <property type="component" value="Unassembled WGS sequence"/>
</dbReference>
<organism evidence="2 3">
    <name type="scientific">Starmerella bacillaris</name>
    <name type="common">Yeast</name>
    <name type="synonym">Candida zemplinina</name>
    <dbReference type="NCBI Taxonomy" id="1247836"/>
    <lineage>
        <taxon>Eukaryota</taxon>
        <taxon>Fungi</taxon>
        <taxon>Dikarya</taxon>
        <taxon>Ascomycota</taxon>
        <taxon>Saccharomycotina</taxon>
        <taxon>Dipodascomycetes</taxon>
        <taxon>Dipodascales</taxon>
        <taxon>Trichomonascaceae</taxon>
        <taxon>Starmerella</taxon>
    </lineage>
</organism>